<dbReference type="UniPathway" id="UPA00251">
    <property type="reaction ID" value="UER00324"/>
</dbReference>
<dbReference type="GO" id="GO:0005886">
    <property type="term" value="C:plasma membrane"/>
    <property type="evidence" value="ECO:0007669"/>
    <property type="project" value="UniProtKB-SubCell"/>
</dbReference>
<evidence type="ECO:0000256" key="1">
    <source>
        <dbReference type="ARBA" id="ARBA00022630"/>
    </source>
</evidence>
<evidence type="ECO:0000313" key="9">
    <source>
        <dbReference type="Proteomes" id="UP000650477"/>
    </source>
</evidence>
<dbReference type="PANTHER" id="PTHR38030:SF2">
    <property type="entry name" value="PROTOPORPHYRINOGEN IX DEHYDROGENASE [QUINONE]"/>
    <property type="match status" value="1"/>
</dbReference>
<keyword evidence="7" id="KW-1003">Cell membrane</keyword>
<dbReference type="STRING" id="582.AL531_17475"/>
<dbReference type="GO" id="GO:0070819">
    <property type="term" value="F:menaquinone-dependent protoporphyrinogen oxidase activity"/>
    <property type="evidence" value="ECO:0007669"/>
    <property type="project" value="UniProtKB-UniRule"/>
</dbReference>
<reference evidence="8" key="1">
    <citation type="submission" date="2017-12" db="EMBL/GenBank/DDBJ databases">
        <title>Genome sequencing and analysis.</title>
        <authorList>
            <person name="Huang Y.-T."/>
        </authorList>
    </citation>
    <scope>NUCLEOTIDE SEQUENCE</scope>
    <source>
        <strain evidence="8">VGH116</strain>
    </source>
</reference>
<comment type="similarity">
    <text evidence="7">Belongs to the HemG family.</text>
</comment>
<sequence>MSYLLLYSGHDGQTKKIITEIALHLRKAGAECDVRSLQDNQPLNLAPYEKVLVGASIRYGHFNRALDKFAKLHAVQLNQMKTAFFGVNLTARKPEKRTPETNVYVRKFLAATPWKPTACTVFAGALLYPRYGWFDRMMIRLIMKMTKGETDTTKEVEYTDWQQVEAFAAEFVQI</sequence>
<dbReference type="Pfam" id="PF12724">
    <property type="entry name" value="Flavodoxin_5"/>
    <property type="match status" value="1"/>
</dbReference>
<dbReference type="GeneID" id="93361931"/>
<evidence type="ECO:0000256" key="2">
    <source>
        <dbReference type="ARBA" id="ARBA00022643"/>
    </source>
</evidence>
<evidence type="ECO:0000256" key="5">
    <source>
        <dbReference type="ARBA" id="ARBA00023136"/>
    </source>
</evidence>
<dbReference type="RefSeq" id="WP_015422429.1">
    <property type="nucleotide sequence ID" value="NZ_ABGYJJ040000001.1"/>
</dbReference>
<keyword evidence="6 7" id="KW-0627">Porphyrin biosynthesis</keyword>
<dbReference type="GO" id="GO:0004729">
    <property type="term" value="F:oxygen-dependent protoporphyrinogen oxidase activity"/>
    <property type="evidence" value="ECO:0007669"/>
    <property type="project" value="InterPro"/>
</dbReference>
<dbReference type="GO" id="GO:0006782">
    <property type="term" value="P:protoporphyrinogen IX biosynthetic process"/>
    <property type="evidence" value="ECO:0007669"/>
    <property type="project" value="UniProtKB-UniRule"/>
</dbReference>
<keyword evidence="5" id="KW-0472">Membrane</keyword>
<evidence type="ECO:0000313" key="8">
    <source>
        <dbReference type="EMBL" id="MBE8614659.1"/>
    </source>
</evidence>
<evidence type="ECO:0000256" key="7">
    <source>
        <dbReference type="HAMAP-Rule" id="MF_00853"/>
    </source>
</evidence>
<accession>A0A0A2RF43</accession>
<comment type="function">
    <text evidence="7">Catalyzes the 6-electron oxidation of protoporphyrinogen IX to form protoporphyrin IX; under anaerobic conditions uses menaquinone as an electron acceptor, under aerobic conditions uses ubiquinone as an electron acceptor.</text>
</comment>
<dbReference type="OrthoDB" id="9795729at2"/>
<dbReference type="HAMAP" id="MF_00853">
    <property type="entry name" value="HemG"/>
    <property type="match status" value="1"/>
</dbReference>
<keyword evidence="1 7" id="KW-0285">Flavoprotein</keyword>
<dbReference type="EMBL" id="PKLF01000034">
    <property type="protein sequence ID" value="MBE8614659.1"/>
    <property type="molecule type" value="Genomic_DNA"/>
</dbReference>
<comment type="pathway">
    <text evidence="7">Porphyrin-containing compound metabolism; protoporphyrin-IX biosynthesis; protoporphyrin-IX from protoporphyrinogen-IX: step 1/1.</text>
</comment>
<dbReference type="InterPro" id="IPR029039">
    <property type="entry name" value="Flavoprotein-like_sf"/>
</dbReference>
<dbReference type="SUPFAM" id="SSF52218">
    <property type="entry name" value="Flavoproteins"/>
    <property type="match status" value="1"/>
</dbReference>
<comment type="catalytic activity">
    <reaction evidence="7">
        <text>protoporphyrinogen IX + 3 a ubiquinone = protoporphyrin IX + 3 a ubiquinol</text>
        <dbReference type="Rhea" id="RHEA:63936"/>
        <dbReference type="Rhea" id="RHEA-COMP:9565"/>
        <dbReference type="Rhea" id="RHEA-COMP:9566"/>
        <dbReference type="ChEBI" id="CHEBI:16389"/>
        <dbReference type="ChEBI" id="CHEBI:17976"/>
        <dbReference type="ChEBI" id="CHEBI:57306"/>
        <dbReference type="ChEBI" id="CHEBI:57307"/>
    </reaction>
</comment>
<dbReference type="EC" id="1.3.5.3" evidence="7"/>
<dbReference type="InterPro" id="IPR044264">
    <property type="entry name" value="HemG"/>
</dbReference>
<dbReference type="Proteomes" id="UP000650477">
    <property type="component" value="Unassembled WGS sequence"/>
</dbReference>
<name>A0A0A2RF43_MORMO</name>
<keyword evidence="4 7" id="KW-0560">Oxidoreductase</keyword>
<evidence type="ECO:0000256" key="6">
    <source>
        <dbReference type="ARBA" id="ARBA00023244"/>
    </source>
</evidence>
<dbReference type="Gene3D" id="3.40.50.360">
    <property type="match status" value="1"/>
</dbReference>
<evidence type="ECO:0000256" key="4">
    <source>
        <dbReference type="ARBA" id="ARBA00023002"/>
    </source>
</evidence>
<proteinExistence type="inferred from homology"/>
<organism evidence="8 9">
    <name type="scientific">Morganella morganii</name>
    <name type="common">Proteus morganii</name>
    <dbReference type="NCBI Taxonomy" id="582"/>
    <lineage>
        <taxon>Bacteria</taxon>
        <taxon>Pseudomonadati</taxon>
        <taxon>Pseudomonadota</taxon>
        <taxon>Gammaproteobacteria</taxon>
        <taxon>Enterobacterales</taxon>
        <taxon>Morganellaceae</taxon>
        <taxon>Morganella</taxon>
    </lineage>
</organism>
<dbReference type="AlphaFoldDB" id="A0A0A2RF43"/>
<comment type="catalytic activity">
    <reaction evidence="7">
        <text>protoporphyrinogen IX + 3 a quinone = protoporphyrin IX + 3 a quinol</text>
        <dbReference type="Rhea" id="RHEA:65032"/>
        <dbReference type="ChEBI" id="CHEBI:24646"/>
        <dbReference type="ChEBI" id="CHEBI:57306"/>
        <dbReference type="ChEBI" id="CHEBI:57307"/>
        <dbReference type="ChEBI" id="CHEBI:132124"/>
        <dbReference type="EC" id="1.3.5.3"/>
    </reaction>
</comment>
<comment type="subcellular location">
    <subcellularLocation>
        <location evidence="7">Cell membrane</location>
        <topology evidence="7">Peripheral membrane protein</topology>
    </subcellularLocation>
</comment>
<dbReference type="InterPro" id="IPR026816">
    <property type="entry name" value="Flavodoxin_dom"/>
</dbReference>
<comment type="caution">
    <text evidence="8">The sequence shown here is derived from an EMBL/GenBank/DDBJ whole genome shotgun (WGS) entry which is preliminary data.</text>
</comment>
<keyword evidence="2 7" id="KW-0288">FMN</keyword>
<dbReference type="NCBIfam" id="NF008316">
    <property type="entry name" value="PRK11104.1"/>
    <property type="match status" value="1"/>
</dbReference>
<gene>
    <name evidence="7" type="primary">hemG</name>
    <name evidence="8" type="ORF">CYG68_20140</name>
</gene>
<protein>
    <recommendedName>
        <fullName evidence="7">Protoporphyrinogen IX dehydrogenase [quinone]</fullName>
        <ecNumber evidence="7">1.3.5.3</ecNumber>
    </recommendedName>
    <alternativeName>
        <fullName evidence="7">Protoporphyrinogen IX dehydrogenase [menaquinone]</fullName>
    </alternativeName>
    <alternativeName>
        <fullName evidence="7">Protoporphyrinogen IX dehydrogenase [ubiquinone]</fullName>
    </alternativeName>
    <alternativeName>
        <fullName evidence="7">Protoporphyrinogen oxidase</fullName>
        <shortName evidence="7">PPO</shortName>
    </alternativeName>
</protein>
<comment type="cofactor">
    <cofactor evidence="7">
        <name>FMN</name>
        <dbReference type="ChEBI" id="CHEBI:58210"/>
    </cofactor>
    <text evidence="7">Binds 1 FMN non-covalently per subunit.</text>
</comment>
<comment type="catalytic activity">
    <reaction evidence="7">
        <text>protoporphyrinogen IX + 3 a menaquinone = protoporphyrin IX + 3 a menaquinol</text>
        <dbReference type="Rhea" id="RHEA:27409"/>
        <dbReference type="Rhea" id="RHEA-COMP:9537"/>
        <dbReference type="Rhea" id="RHEA-COMP:9539"/>
        <dbReference type="ChEBI" id="CHEBI:16374"/>
        <dbReference type="ChEBI" id="CHEBI:18151"/>
        <dbReference type="ChEBI" id="CHEBI:57306"/>
        <dbReference type="ChEBI" id="CHEBI:57307"/>
        <dbReference type="EC" id="1.3.5.3"/>
    </reaction>
</comment>
<dbReference type="PANTHER" id="PTHR38030">
    <property type="entry name" value="PROTOPORPHYRINOGEN IX DEHYDROGENASE [MENAQUINONE]"/>
    <property type="match status" value="1"/>
</dbReference>
<dbReference type="InterPro" id="IPR052200">
    <property type="entry name" value="Protoporphyrinogen_IX_DH"/>
</dbReference>
<evidence type="ECO:0000256" key="3">
    <source>
        <dbReference type="ARBA" id="ARBA00022741"/>
    </source>
</evidence>
<keyword evidence="3 7" id="KW-0547">Nucleotide-binding</keyword>
<dbReference type="GO" id="GO:0010181">
    <property type="term" value="F:FMN binding"/>
    <property type="evidence" value="ECO:0007669"/>
    <property type="project" value="UniProtKB-UniRule"/>
</dbReference>